<protein>
    <submittedName>
        <fullName evidence="3">Alpha/beta-hydrolase</fullName>
    </submittedName>
</protein>
<dbReference type="Gene3D" id="3.40.50.1820">
    <property type="entry name" value="alpha/beta hydrolase"/>
    <property type="match status" value="1"/>
</dbReference>
<evidence type="ECO:0000313" key="4">
    <source>
        <dbReference type="Proteomes" id="UP000799772"/>
    </source>
</evidence>
<feature type="signal peptide" evidence="1">
    <location>
        <begin position="1"/>
        <end position="18"/>
    </location>
</feature>
<keyword evidence="4" id="KW-1185">Reference proteome</keyword>
<organism evidence="3 4">
    <name type="scientific">Rhizodiscina lignyota</name>
    <dbReference type="NCBI Taxonomy" id="1504668"/>
    <lineage>
        <taxon>Eukaryota</taxon>
        <taxon>Fungi</taxon>
        <taxon>Dikarya</taxon>
        <taxon>Ascomycota</taxon>
        <taxon>Pezizomycotina</taxon>
        <taxon>Dothideomycetes</taxon>
        <taxon>Pleosporomycetidae</taxon>
        <taxon>Aulographales</taxon>
        <taxon>Rhizodiscinaceae</taxon>
        <taxon>Rhizodiscina</taxon>
    </lineage>
</organism>
<sequence>MHFSNSFVLGCLLTSAVGISSRTLLWLHGNVPNVTLTNSTTSMYQVSSDSEFSFILERALAASNGGGAATGEVLRAAAEIKAGDFESWYREFKFLEDQLHDMATSVDSKRFPVSAREQHFHASTYYRLASFFLHHNASDPRLEFMLDAQLADFHTAIKLLPQPGEVITLDTKHGFTVPAYFFPAQQKSDGCAPDRLPTVITGTGYDGTQEDLYHSVGVEVLACGWNFISYEGPGQSTVRQKQNIGFIPEWWEVVTPVVDYLETRNDVDMDRVALEGLSYGGLLAPLAATEEHRIAAVLAIDGFLNLQHLLDTEFPSDLIDLFKSGNRTAFNAAIQEVYNTPSIETAFRWAVDQGIWSFDTADAYDWYAKAGTIFLDEKKLQQIRCPVFVGSGQDDTVAGYGMPEQMARWLGDKAYYHLSKTNIGAGEHCAIGAEPQLSMVTLDWLADVFDGKTGNSKVSD</sequence>
<dbReference type="GO" id="GO:0008236">
    <property type="term" value="F:serine-type peptidase activity"/>
    <property type="evidence" value="ECO:0007669"/>
    <property type="project" value="InterPro"/>
</dbReference>
<reference evidence="3" key="1">
    <citation type="journal article" date="2020" name="Stud. Mycol.">
        <title>101 Dothideomycetes genomes: a test case for predicting lifestyles and emergence of pathogens.</title>
        <authorList>
            <person name="Haridas S."/>
            <person name="Albert R."/>
            <person name="Binder M."/>
            <person name="Bloem J."/>
            <person name="Labutti K."/>
            <person name="Salamov A."/>
            <person name="Andreopoulos B."/>
            <person name="Baker S."/>
            <person name="Barry K."/>
            <person name="Bills G."/>
            <person name="Bluhm B."/>
            <person name="Cannon C."/>
            <person name="Castanera R."/>
            <person name="Culley D."/>
            <person name="Daum C."/>
            <person name="Ezra D."/>
            <person name="Gonzalez J."/>
            <person name="Henrissat B."/>
            <person name="Kuo A."/>
            <person name="Liang C."/>
            <person name="Lipzen A."/>
            <person name="Lutzoni F."/>
            <person name="Magnuson J."/>
            <person name="Mondo S."/>
            <person name="Nolan M."/>
            <person name="Ohm R."/>
            <person name="Pangilinan J."/>
            <person name="Park H.-J."/>
            <person name="Ramirez L."/>
            <person name="Alfaro M."/>
            <person name="Sun H."/>
            <person name="Tritt A."/>
            <person name="Yoshinaga Y."/>
            <person name="Zwiers L.-H."/>
            <person name="Turgeon B."/>
            <person name="Goodwin S."/>
            <person name="Spatafora J."/>
            <person name="Crous P."/>
            <person name="Grigoriev I."/>
        </authorList>
    </citation>
    <scope>NUCLEOTIDE SEQUENCE</scope>
    <source>
        <strain evidence="3">CBS 133067</strain>
    </source>
</reference>
<dbReference type="Gene3D" id="1.20.1440.110">
    <property type="entry name" value="acylaminoacyl peptidase"/>
    <property type="match status" value="1"/>
</dbReference>
<dbReference type="AlphaFoldDB" id="A0A9P4IBD1"/>
<accession>A0A9P4IBD1</accession>
<feature type="domain" description="Peptidase S9 prolyl oligopeptidase catalytic" evidence="2">
    <location>
        <begin position="257"/>
        <end position="312"/>
    </location>
</feature>
<evidence type="ECO:0000256" key="1">
    <source>
        <dbReference type="SAM" id="SignalP"/>
    </source>
</evidence>
<dbReference type="EMBL" id="ML978130">
    <property type="protein sequence ID" value="KAF2096263.1"/>
    <property type="molecule type" value="Genomic_DNA"/>
</dbReference>
<dbReference type="InterPro" id="IPR029058">
    <property type="entry name" value="AB_hydrolase_fold"/>
</dbReference>
<dbReference type="Proteomes" id="UP000799772">
    <property type="component" value="Unassembled WGS sequence"/>
</dbReference>
<dbReference type="PANTHER" id="PTHR22946:SF12">
    <property type="entry name" value="CONIDIAL PIGMENT BIOSYNTHESIS PROTEIN AYG1 (AFU_ORTHOLOGUE AFUA_2G17550)"/>
    <property type="match status" value="1"/>
</dbReference>
<dbReference type="InterPro" id="IPR001375">
    <property type="entry name" value="Peptidase_S9_cat"/>
</dbReference>
<feature type="chain" id="PRO_5040354639" evidence="1">
    <location>
        <begin position="19"/>
        <end position="460"/>
    </location>
</feature>
<proteinExistence type="predicted"/>
<comment type="caution">
    <text evidence="3">The sequence shown here is derived from an EMBL/GenBank/DDBJ whole genome shotgun (WGS) entry which is preliminary data.</text>
</comment>
<dbReference type="InterPro" id="IPR050261">
    <property type="entry name" value="FrsA_esterase"/>
</dbReference>
<dbReference type="PANTHER" id="PTHR22946">
    <property type="entry name" value="DIENELACTONE HYDROLASE DOMAIN-CONTAINING PROTEIN-RELATED"/>
    <property type="match status" value="1"/>
</dbReference>
<name>A0A9P4IBD1_9PEZI</name>
<dbReference type="Pfam" id="PF00326">
    <property type="entry name" value="Peptidase_S9"/>
    <property type="match status" value="1"/>
</dbReference>
<evidence type="ECO:0000313" key="3">
    <source>
        <dbReference type="EMBL" id="KAF2096263.1"/>
    </source>
</evidence>
<dbReference type="GO" id="GO:0006508">
    <property type="term" value="P:proteolysis"/>
    <property type="evidence" value="ECO:0007669"/>
    <property type="project" value="InterPro"/>
</dbReference>
<evidence type="ECO:0000259" key="2">
    <source>
        <dbReference type="Pfam" id="PF00326"/>
    </source>
</evidence>
<dbReference type="OrthoDB" id="249703at2759"/>
<gene>
    <name evidence="3" type="ORF">NA57DRAFT_67773</name>
</gene>
<keyword evidence="1" id="KW-0732">Signal</keyword>
<dbReference type="SUPFAM" id="SSF53474">
    <property type="entry name" value="alpha/beta-Hydrolases"/>
    <property type="match status" value="1"/>
</dbReference>